<proteinExistence type="predicted"/>
<dbReference type="Pfam" id="PF08922">
    <property type="entry name" value="DUF1905"/>
    <property type="match status" value="1"/>
</dbReference>
<dbReference type="Proteomes" id="UP000263833">
    <property type="component" value="Unassembled WGS sequence"/>
</dbReference>
<dbReference type="Gene3D" id="2.40.30.100">
    <property type="entry name" value="AF2212/PG0164-like"/>
    <property type="match status" value="1"/>
</dbReference>
<sequence>MVTAETITITAELWIWTSAEAPANWYFLTIDGETAEAIRTTALMRRLEGGQRRGWGSIRVMATIGDTNWQTSVFPSKESGGYLLPVKAAVRKAEGLTAGDAVTVRVEY</sequence>
<keyword evidence="2" id="KW-1185">Reference proteome</keyword>
<comment type="caution">
    <text evidence="1">The sequence shown here is derived from an EMBL/GenBank/DDBJ whole genome shotgun (WGS) entry which is preliminary data.</text>
</comment>
<dbReference type="InterPro" id="IPR015018">
    <property type="entry name" value="DUF1905"/>
</dbReference>
<reference evidence="2" key="1">
    <citation type="submission" date="2018-08" db="EMBL/GenBank/DDBJ databases">
        <authorList>
            <person name="Kim S.-J."/>
            <person name="Jung G.-Y."/>
        </authorList>
    </citation>
    <scope>NUCLEOTIDE SEQUENCE [LARGE SCALE GENOMIC DNA]</scope>
    <source>
        <strain evidence="2">GY_G</strain>
    </source>
</reference>
<gene>
    <name evidence="1" type="ORF">DXH95_12980</name>
</gene>
<protein>
    <submittedName>
        <fullName evidence="1">DUF1905 domain-containing protein</fullName>
    </submittedName>
</protein>
<name>A0A371B5Q4_9SPHN</name>
<dbReference type="EMBL" id="QRGP01000002">
    <property type="protein sequence ID" value="RDV02837.1"/>
    <property type="molecule type" value="Genomic_DNA"/>
</dbReference>
<dbReference type="InterPro" id="IPR037079">
    <property type="entry name" value="AF2212/PG0164-like_sf"/>
</dbReference>
<evidence type="ECO:0000313" key="1">
    <source>
        <dbReference type="EMBL" id="RDV02837.1"/>
    </source>
</evidence>
<accession>A0A371B5Q4</accession>
<dbReference type="SUPFAM" id="SSF141694">
    <property type="entry name" value="AF2212/PG0164-like"/>
    <property type="match status" value="1"/>
</dbReference>
<evidence type="ECO:0000313" key="2">
    <source>
        <dbReference type="Proteomes" id="UP000263833"/>
    </source>
</evidence>
<dbReference type="OrthoDB" id="9808666at2"/>
<dbReference type="AlphaFoldDB" id="A0A371B5Q4"/>
<organism evidence="1 2">
    <name type="scientific">Sphingorhabdus pulchriflava</name>
    <dbReference type="NCBI Taxonomy" id="2292257"/>
    <lineage>
        <taxon>Bacteria</taxon>
        <taxon>Pseudomonadati</taxon>
        <taxon>Pseudomonadota</taxon>
        <taxon>Alphaproteobacteria</taxon>
        <taxon>Sphingomonadales</taxon>
        <taxon>Sphingomonadaceae</taxon>
        <taxon>Sphingorhabdus</taxon>
    </lineage>
</organism>